<evidence type="ECO:0000313" key="2">
    <source>
        <dbReference type="Proteomes" id="UP000299102"/>
    </source>
</evidence>
<comment type="caution">
    <text evidence="1">The sequence shown here is derived from an EMBL/GenBank/DDBJ whole genome shotgun (WGS) entry which is preliminary data.</text>
</comment>
<proteinExistence type="predicted"/>
<dbReference type="AlphaFoldDB" id="A0A4C1TZM5"/>
<protein>
    <submittedName>
        <fullName evidence="1">Uncharacterized protein</fullName>
    </submittedName>
</protein>
<reference evidence="1 2" key="1">
    <citation type="journal article" date="2019" name="Commun. Biol.">
        <title>The bagworm genome reveals a unique fibroin gene that provides high tensile strength.</title>
        <authorList>
            <person name="Kono N."/>
            <person name="Nakamura H."/>
            <person name="Ohtoshi R."/>
            <person name="Tomita M."/>
            <person name="Numata K."/>
            <person name="Arakawa K."/>
        </authorList>
    </citation>
    <scope>NUCLEOTIDE SEQUENCE [LARGE SCALE GENOMIC DNA]</scope>
</reference>
<organism evidence="1 2">
    <name type="scientific">Eumeta variegata</name>
    <name type="common">Bagworm moth</name>
    <name type="synonym">Eumeta japonica</name>
    <dbReference type="NCBI Taxonomy" id="151549"/>
    <lineage>
        <taxon>Eukaryota</taxon>
        <taxon>Metazoa</taxon>
        <taxon>Ecdysozoa</taxon>
        <taxon>Arthropoda</taxon>
        <taxon>Hexapoda</taxon>
        <taxon>Insecta</taxon>
        <taxon>Pterygota</taxon>
        <taxon>Neoptera</taxon>
        <taxon>Endopterygota</taxon>
        <taxon>Lepidoptera</taxon>
        <taxon>Glossata</taxon>
        <taxon>Ditrysia</taxon>
        <taxon>Tineoidea</taxon>
        <taxon>Psychidae</taxon>
        <taxon>Oiketicinae</taxon>
        <taxon>Eumeta</taxon>
    </lineage>
</organism>
<evidence type="ECO:0000313" key="1">
    <source>
        <dbReference type="EMBL" id="GBP19457.1"/>
    </source>
</evidence>
<sequence>MNDGYSDFRDRRDLKDVVTVVEKCMSRRFGPQNRMNEIILTMQIYGANADDRSQDNGSYQEILCRPRRTKIGIEICIGMKSGTGTGPTNGTRYDSENRTVIAIKIDKKSLDMEDKGIHSVFTRAKGHI</sequence>
<gene>
    <name evidence="1" type="ORF">EVAR_15807_1</name>
</gene>
<accession>A0A4C1TZM5</accession>
<name>A0A4C1TZM5_EUMVA</name>
<dbReference type="EMBL" id="BGZK01000108">
    <property type="protein sequence ID" value="GBP19457.1"/>
    <property type="molecule type" value="Genomic_DNA"/>
</dbReference>
<dbReference type="Proteomes" id="UP000299102">
    <property type="component" value="Unassembled WGS sequence"/>
</dbReference>
<keyword evidence="2" id="KW-1185">Reference proteome</keyword>